<evidence type="ECO:0000313" key="13">
    <source>
        <dbReference type="WBParaSite" id="sdigi.contig22.g1883.t1"/>
    </source>
</evidence>
<dbReference type="InterPro" id="IPR027417">
    <property type="entry name" value="P-loop_NTPase"/>
</dbReference>
<reference evidence="13" key="1">
    <citation type="submission" date="2022-11" db="UniProtKB">
        <authorList>
            <consortium name="WormBaseParasite"/>
        </authorList>
    </citation>
    <scope>IDENTIFICATION</scope>
</reference>
<keyword evidence="6 9" id="KW-0505">Motor protein</keyword>
<evidence type="ECO:0000256" key="4">
    <source>
        <dbReference type="ARBA" id="ARBA00022741"/>
    </source>
</evidence>
<evidence type="ECO:0000256" key="5">
    <source>
        <dbReference type="ARBA" id="ARBA00022840"/>
    </source>
</evidence>
<dbReference type="InterPro" id="IPR036961">
    <property type="entry name" value="Kinesin_motor_dom_sf"/>
</dbReference>
<keyword evidence="2" id="KW-0963">Cytoplasm</keyword>
<dbReference type="PRINTS" id="PR00380">
    <property type="entry name" value="KINESINHEAVY"/>
</dbReference>
<organism evidence="12 13">
    <name type="scientific">Setaria digitata</name>
    <dbReference type="NCBI Taxonomy" id="48799"/>
    <lineage>
        <taxon>Eukaryota</taxon>
        <taxon>Metazoa</taxon>
        <taxon>Ecdysozoa</taxon>
        <taxon>Nematoda</taxon>
        <taxon>Chromadorea</taxon>
        <taxon>Rhabditida</taxon>
        <taxon>Spirurina</taxon>
        <taxon>Spiruromorpha</taxon>
        <taxon>Filarioidea</taxon>
        <taxon>Setariidae</taxon>
        <taxon>Setaria</taxon>
    </lineage>
</organism>
<protein>
    <submittedName>
        <fullName evidence="13">Kinesin motor domain-containing protein</fullName>
    </submittedName>
</protein>
<evidence type="ECO:0000256" key="8">
    <source>
        <dbReference type="ARBA" id="ARBA00034704"/>
    </source>
</evidence>
<comment type="subcellular location">
    <subcellularLocation>
        <location evidence="1">Cytoplasm</location>
        <location evidence="1">Cytoskeleton</location>
    </subcellularLocation>
</comment>
<proteinExistence type="inferred from homology"/>
<feature type="coiled-coil region" evidence="10">
    <location>
        <begin position="484"/>
        <end position="548"/>
    </location>
</feature>
<evidence type="ECO:0000256" key="2">
    <source>
        <dbReference type="ARBA" id="ARBA00022490"/>
    </source>
</evidence>
<evidence type="ECO:0000256" key="10">
    <source>
        <dbReference type="SAM" id="Coils"/>
    </source>
</evidence>
<dbReference type="GO" id="GO:0005634">
    <property type="term" value="C:nucleus"/>
    <property type="evidence" value="ECO:0007669"/>
    <property type="project" value="TreeGrafter"/>
</dbReference>
<dbReference type="SUPFAM" id="SSF52540">
    <property type="entry name" value="P-loop containing nucleoside triphosphate hydrolases"/>
    <property type="match status" value="1"/>
</dbReference>
<comment type="similarity">
    <text evidence="8">Belongs to the TRAFAC class myosin-kinesin ATPase superfamily. Kinesin family. KIN-5/BimC subfamily.</text>
</comment>
<evidence type="ECO:0000313" key="12">
    <source>
        <dbReference type="Proteomes" id="UP000887581"/>
    </source>
</evidence>
<dbReference type="GO" id="GO:0008574">
    <property type="term" value="F:plus-end-directed microtubule motor activity"/>
    <property type="evidence" value="ECO:0007669"/>
    <property type="project" value="TreeGrafter"/>
</dbReference>
<dbReference type="InterPro" id="IPR047149">
    <property type="entry name" value="KIF11-like"/>
</dbReference>
<evidence type="ECO:0000256" key="7">
    <source>
        <dbReference type="ARBA" id="ARBA00023212"/>
    </source>
</evidence>
<dbReference type="GO" id="GO:0072686">
    <property type="term" value="C:mitotic spindle"/>
    <property type="evidence" value="ECO:0007669"/>
    <property type="project" value="TreeGrafter"/>
</dbReference>
<dbReference type="PROSITE" id="PS00411">
    <property type="entry name" value="KINESIN_MOTOR_1"/>
    <property type="match status" value="1"/>
</dbReference>
<dbReference type="SMART" id="SM00129">
    <property type="entry name" value="KISc"/>
    <property type="match status" value="1"/>
</dbReference>
<evidence type="ECO:0000256" key="6">
    <source>
        <dbReference type="ARBA" id="ARBA00023175"/>
    </source>
</evidence>
<accession>A0A915PSD0</accession>
<dbReference type="GO" id="GO:0090307">
    <property type="term" value="P:mitotic spindle assembly"/>
    <property type="evidence" value="ECO:0007669"/>
    <property type="project" value="TreeGrafter"/>
</dbReference>
<dbReference type="GO" id="GO:0005876">
    <property type="term" value="C:spindle microtubule"/>
    <property type="evidence" value="ECO:0007669"/>
    <property type="project" value="TreeGrafter"/>
</dbReference>
<dbReference type="Pfam" id="PF00225">
    <property type="entry name" value="Kinesin"/>
    <property type="match status" value="1"/>
</dbReference>
<keyword evidence="10" id="KW-0175">Coiled coil</keyword>
<dbReference type="FunFam" id="3.40.850.10:FF:000019">
    <property type="entry name" value="Kinesin-like protein KIN-5D"/>
    <property type="match status" value="1"/>
</dbReference>
<dbReference type="Proteomes" id="UP000887581">
    <property type="component" value="Unplaced"/>
</dbReference>
<dbReference type="PANTHER" id="PTHR47970">
    <property type="entry name" value="KINESIN-LIKE PROTEIN KIF11"/>
    <property type="match status" value="1"/>
</dbReference>
<keyword evidence="12" id="KW-1185">Reference proteome</keyword>
<dbReference type="PROSITE" id="PS50067">
    <property type="entry name" value="KINESIN_MOTOR_2"/>
    <property type="match status" value="1"/>
</dbReference>
<keyword evidence="5 9" id="KW-0067">ATP-binding</keyword>
<feature type="binding site" evidence="9">
    <location>
        <begin position="212"/>
        <end position="219"/>
    </location>
    <ligand>
        <name>ATP</name>
        <dbReference type="ChEBI" id="CHEBI:30616"/>
    </ligand>
</feature>
<evidence type="ECO:0000256" key="9">
    <source>
        <dbReference type="PROSITE-ProRule" id="PRU00283"/>
    </source>
</evidence>
<evidence type="ECO:0000256" key="1">
    <source>
        <dbReference type="ARBA" id="ARBA00004245"/>
    </source>
</evidence>
<dbReference type="GO" id="GO:0005524">
    <property type="term" value="F:ATP binding"/>
    <property type="evidence" value="ECO:0007669"/>
    <property type="project" value="UniProtKB-UniRule"/>
</dbReference>
<feature type="domain" description="Kinesin motor" evidence="11">
    <location>
        <begin position="129"/>
        <end position="468"/>
    </location>
</feature>
<dbReference type="GO" id="GO:0007018">
    <property type="term" value="P:microtubule-based movement"/>
    <property type="evidence" value="ECO:0007669"/>
    <property type="project" value="InterPro"/>
</dbReference>
<dbReference type="Gene3D" id="3.40.850.10">
    <property type="entry name" value="Kinesin motor domain"/>
    <property type="match status" value="1"/>
</dbReference>
<evidence type="ECO:0000259" key="11">
    <source>
        <dbReference type="PROSITE" id="PS50067"/>
    </source>
</evidence>
<dbReference type="PANTHER" id="PTHR47970:SF12">
    <property type="entry name" value="KINESIN FAMILY MEMBER 11"/>
    <property type="match status" value="1"/>
</dbReference>
<evidence type="ECO:0000256" key="3">
    <source>
        <dbReference type="ARBA" id="ARBA00022701"/>
    </source>
</evidence>
<sequence>MHRILNHGKVGRRDGDTRTCRRVSSRYMHDLCVSSVFSQKKALTRDHSIGLSTRQNTVYWNLKFRSHPKSGKISSGGTEKSLFHIIFVLLLMFRSLAVSCPPSFIIHGQGVLKLVKMSNNDKNVKTGKNVRVAVRIRPMNGNEVAERARCAVTANTRKRTITVIDRGVTKEFGPFDKVYEKYSKQLDIYFDLVEPLVKNVLAGYNCTLFAYGQTSTGKTFTMEGEQGCSVYDHGWSEDSSVGIVPRALQHIFAELENQDAEEFSVRVSYVELYNEELYDLLGSAELGHARLRLFEDSVRKGSVIISGLEEVPVSDRLEVRELLKRGAEKRRTAATQMNLNSSRSHTVFTITVVIRENTVSGEEVIKQGKLSLIDLAGSENIGRSGSIDKRAREAGNINQSLLTLGRVIMALTSGAGHVPYRESKLTRILQDSLGGKTITTIVATLSPASTNIEESISTLEYASTAKNIKNQPEINQKLTHRALLKAYNDEMNRLMRDLQAARDKTGFFVDRQNYDDMNAQLAQQSQQIEALTDELQSVLERIQLAKLMGQHYGRLYERYKHMEERYKERCNENAHLNLELAESKSNLSIHQSALSRLQKLANQSQDENRQIRQNCSQLTWELDKTHDKIDLFRDAASKNEKLYTQFATNSAQSNDKLKKDIKYWDSILQTELKKIIQCCEQTKLDAEKDMHAFRSYIDSLRSQLKVFTNNAVYLFSHSGCLENMEVKDYEHLGENFYGVSSTFTTHTISLAEEMKQKVTDVLETYIKTAKEEACQVSRKLESLKTEQQSACERQKIYVKATTEETLSNKVTWETLRQDFSKEIVNKEEQFGETHKMMEALYRDLEKQGEVMSMQLIEVENWNKNVAIRQMEQSAEISSSLLEEINEAKSQTKQLIETDIIRLLKTGETPIRMKREALPEPVEIPDANELINKSMEKEIPRRLSQYRPRDSILETSFAVLSPRALKQTLKSDLDDIVETPENGSDCVGAADGKRNDSAMNITKRRRAFQNRNS</sequence>
<dbReference type="GO" id="GO:0008017">
    <property type="term" value="F:microtubule binding"/>
    <property type="evidence" value="ECO:0007669"/>
    <property type="project" value="InterPro"/>
</dbReference>
<keyword evidence="4 9" id="KW-0547">Nucleotide-binding</keyword>
<dbReference type="GO" id="GO:0051231">
    <property type="term" value="P:spindle elongation"/>
    <property type="evidence" value="ECO:0007669"/>
    <property type="project" value="TreeGrafter"/>
</dbReference>
<name>A0A915PSD0_9BILA</name>
<dbReference type="AlphaFoldDB" id="A0A915PSD0"/>
<dbReference type="InterPro" id="IPR019821">
    <property type="entry name" value="Kinesin_motor_CS"/>
</dbReference>
<dbReference type="InterPro" id="IPR001752">
    <property type="entry name" value="Kinesin_motor_dom"/>
</dbReference>
<keyword evidence="7" id="KW-0206">Cytoskeleton</keyword>
<dbReference type="WBParaSite" id="sdigi.contig22.g1883.t1">
    <property type="protein sequence ID" value="sdigi.contig22.g1883.t1"/>
    <property type="gene ID" value="sdigi.contig22.g1883"/>
</dbReference>
<keyword evidence="3" id="KW-0493">Microtubule</keyword>